<evidence type="ECO:0000256" key="3">
    <source>
        <dbReference type="SAM" id="Phobius"/>
    </source>
</evidence>
<dbReference type="AlphaFoldDB" id="A0A2V1ILL4"/>
<evidence type="ECO:0000313" key="5">
    <source>
        <dbReference type="EMBL" id="PWB01388.1"/>
    </source>
</evidence>
<feature type="transmembrane region" description="Helical" evidence="3">
    <location>
        <begin position="59"/>
        <end position="82"/>
    </location>
</feature>
<feature type="transmembrane region" description="Helical" evidence="3">
    <location>
        <begin position="27"/>
        <end position="47"/>
    </location>
</feature>
<gene>
    <name evidence="5" type="ORF">C5O23_10020</name>
</gene>
<feature type="compositionally biased region" description="Polar residues" evidence="2">
    <location>
        <begin position="508"/>
        <end position="517"/>
    </location>
</feature>
<evidence type="ECO:0000259" key="4">
    <source>
        <dbReference type="Pfam" id="PF02719"/>
    </source>
</evidence>
<comment type="similarity">
    <text evidence="1">Belongs to the polysaccharide synthase family.</text>
</comment>
<dbReference type="InterPro" id="IPR036291">
    <property type="entry name" value="NAD(P)-bd_dom_sf"/>
</dbReference>
<accession>A0A2V1ILL4</accession>
<dbReference type="SUPFAM" id="SSF51735">
    <property type="entry name" value="NAD(P)-binding Rossmann-fold domains"/>
    <property type="match status" value="1"/>
</dbReference>
<dbReference type="Gene3D" id="3.40.50.720">
    <property type="entry name" value="NAD(P)-binding Rossmann-like Domain"/>
    <property type="match status" value="1"/>
</dbReference>
<organism evidence="5 6">
    <name type="scientific">Duncaniella muris</name>
    <dbReference type="NCBI Taxonomy" id="2094150"/>
    <lineage>
        <taxon>Bacteria</taxon>
        <taxon>Pseudomonadati</taxon>
        <taxon>Bacteroidota</taxon>
        <taxon>Bacteroidia</taxon>
        <taxon>Bacteroidales</taxon>
        <taxon>Muribaculaceae</taxon>
        <taxon>Duncaniella</taxon>
    </lineage>
</organism>
<dbReference type="PANTHER" id="PTHR43318:SF1">
    <property type="entry name" value="POLYSACCHARIDE BIOSYNTHESIS PROTEIN EPSC-RELATED"/>
    <property type="match status" value="1"/>
</dbReference>
<protein>
    <submittedName>
        <fullName evidence="5">Polysaccharide biosynthesis protein</fullName>
    </submittedName>
</protein>
<dbReference type="InterPro" id="IPR003869">
    <property type="entry name" value="Polysac_CapD-like"/>
</dbReference>
<feature type="region of interest" description="Disordered" evidence="2">
    <location>
        <begin position="494"/>
        <end position="528"/>
    </location>
</feature>
<comment type="caution">
    <text evidence="5">The sequence shown here is derived from an EMBL/GenBank/DDBJ whole genome shotgun (WGS) entry which is preliminary data.</text>
</comment>
<evidence type="ECO:0000313" key="6">
    <source>
        <dbReference type="Proteomes" id="UP000244905"/>
    </source>
</evidence>
<keyword evidence="3" id="KW-1133">Transmembrane helix</keyword>
<feature type="domain" description="Polysaccharide biosynthesis protein CapD-like" evidence="4">
    <location>
        <begin position="166"/>
        <end position="448"/>
    </location>
</feature>
<dbReference type="Pfam" id="PF02719">
    <property type="entry name" value="Polysacc_synt_2"/>
    <property type="match status" value="1"/>
</dbReference>
<keyword evidence="3" id="KW-0812">Transmembrane</keyword>
<dbReference type="CDD" id="cd05237">
    <property type="entry name" value="UDP_invert_4-6DH_SDR_e"/>
    <property type="match status" value="1"/>
</dbReference>
<sequence length="528" mass="58517">MVYLSGLVACVVNHGLANTVSNLGLILQTMLIYLSPFAAGFLLCGTYRNIFRRTSFPDLVRVCMALAFAVTVIMLLRIFLHADNVLFAIRLRDLILLSLLAVTTICGMRVGVKTLYDLYLRYTTSGGAYGYSERQLIDLEMADLLDRNPIEVDMDEIRAKLSGRRILVTGAAGSIGSELALQLASLRPQRLILIDQAESPLHNLRLELERLYPKTDCVYIVADICNGPRMERIFASESPEIVFHAAAYKHVPLMEENPVESVTNNVGGTRLIADLAVSYKVEKFILVSTDKAVNPTNVMGCTKRICEMYCQSLSSNRPDGCRFITTRFGNVLGSQGSVIPTFRSQIRRGGPVMVTHPDIIRYFMLIPEACALVLEAAILGKGGEIFAFDMGKPVKIVELVRRMIALSGRFDVKIEYCGLRPGEKLYEELLTEKEQVIPSSHPKIKIAKVEPSDKRRVSAQVNELLATAHTFNAIATVRSMKRMVPEYISNNSPYSALDPSPSGPQPSLEVSPTTTDIYHNKPEIQPIA</sequence>
<dbReference type="Proteomes" id="UP000244905">
    <property type="component" value="Unassembled WGS sequence"/>
</dbReference>
<dbReference type="PANTHER" id="PTHR43318">
    <property type="entry name" value="UDP-N-ACETYLGLUCOSAMINE 4,6-DEHYDRATASE"/>
    <property type="match status" value="1"/>
</dbReference>
<name>A0A2V1ILL4_9BACT</name>
<proteinExistence type="inferred from homology"/>
<dbReference type="EMBL" id="PUEC01000022">
    <property type="protein sequence ID" value="PWB01388.1"/>
    <property type="molecule type" value="Genomic_DNA"/>
</dbReference>
<dbReference type="InterPro" id="IPR051203">
    <property type="entry name" value="Polysaccharide_Synthase-Rel"/>
</dbReference>
<evidence type="ECO:0000256" key="2">
    <source>
        <dbReference type="SAM" id="MobiDB-lite"/>
    </source>
</evidence>
<evidence type="ECO:0000256" key="1">
    <source>
        <dbReference type="ARBA" id="ARBA00007430"/>
    </source>
</evidence>
<keyword evidence="3" id="KW-0472">Membrane</keyword>
<reference evidence="6" key="1">
    <citation type="submission" date="2018-02" db="EMBL/GenBank/DDBJ databases">
        <authorList>
            <person name="Clavel T."/>
            <person name="Strowig T."/>
        </authorList>
    </citation>
    <scope>NUCLEOTIDE SEQUENCE [LARGE SCALE GENOMIC DNA]</scope>
    <source>
        <strain evidence="6">DSM 103720</strain>
    </source>
</reference>
<keyword evidence="6" id="KW-1185">Reference proteome</keyword>